<dbReference type="EMBL" id="JAUYVH010000007">
    <property type="protein sequence ID" value="MDQ9171165.1"/>
    <property type="molecule type" value="Genomic_DNA"/>
</dbReference>
<evidence type="ECO:0000256" key="1">
    <source>
        <dbReference type="ARBA" id="ARBA00022801"/>
    </source>
</evidence>
<dbReference type="PROSITE" id="PS51635">
    <property type="entry name" value="PNPLA"/>
    <property type="match status" value="1"/>
</dbReference>
<dbReference type="InterPro" id="IPR050301">
    <property type="entry name" value="NTE"/>
</dbReference>
<keyword evidence="7" id="KW-1185">Reference proteome</keyword>
<evidence type="ECO:0000259" key="5">
    <source>
        <dbReference type="PROSITE" id="PS51635"/>
    </source>
</evidence>
<accession>A0ABU1BQ80</accession>
<sequence length="301" mass="32962">MTLHKPKTVSLVLGAGGARGFAHIGVIRWLNENGYSIRSISGASMGALIGGIYAAGQLDAYTDWVLRMERKELIRLLDPAFDRTGLFRGERLIDVLRHMVGDQEIEKLPLRYTAVAMDLDSGDEIWLRKGKLFDAIRASIAIPLVLTPFKYEQKKLVDGGLVNPVPIAPTLEDANDLTVVVSLSGFANRLCPATSDAPRKRINSPGIASLLDSLHLSYDDSMPSPGIIDIALRSMEAMQNTIGRLNMAAYHPDIKIEIPRTACRMHEFWRADELIMLGHQYAADAFASPPAKAAGESTVQV</sequence>
<reference evidence="6 7" key="1">
    <citation type="submission" date="2023-08" db="EMBL/GenBank/DDBJ databases">
        <title>Oxalobacteraceae gen .nov., isolated from river sludge outside the plant.</title>
        <authorList>
            <person name="Zhao S.Y."/>
        </authorList>
    </citation>
    <scope>NUCLEOTIDE SEQUENCE [LARGE SCALE GENOMIC DNA]</scope>
    <source>
        <strain evidence="6 7">R-40</strain>
    </source>
</reference>
<evidence type="ECO:0000313" key="7">
    <source>
        <dbReference type="Proteomes" id="UP001225596"/>
    </source>
</evidence>
<protein>
    <submittedName>
        <fullName evidence="6">Patatin-like phospholipase family protein</fullName>
    </submittedName>
</protein>
<proteinExistence type="predicted"/>
<feature type="active site" description="Nucleophile" evidence="4">
    <location>
        <position position="44"/>
    </location>
</feature>
<dbReference type="InterPro" id="IPR016035">
    <property type="entry name" value="Acyl_Trfase/lysoPLipase"/>
</dbReference>
<keyword evidence="3 4" id="KW-0443">Lipid metabolism</keyword>
<feature type="active site" description="Proton acceptor" evidence="4">
    <location>
        <position position="158"/>
    </location>
</feature>
<feature type="domain" description="PNPLA" evidence="5">
    <location>
        <begin position="11"/>
        <end position="171"/>
    </location>
</feature>
<organism evidence="6 7">
    <name type="scientific">Keguizhuia sedimenti</name>
    <dbReference type="NCBI Taxonomy" id="3064264"/>
    <lineage>
        <taxon>Bacteria</taxon>
        <taxon>Pseudomonadati</taxon>
        <taxon>Pseudomonadota</taxon>
        <taxon>Betaproteobacteria</taxon>
        <taxon>Burkholderiales</taxon>
        <taxon>Oxalobacteraceae</taxon>
        <taxon>Keguizhuia</taxon>
    </lineage>
</organism>
<name>A0ABU1BQ80_9BURK</name>
<dbReference type="Gene3D" id="3.40.1090.10">
    <property type="entry name" value="Cytosolic phospholipase A2 catalytic domain"/>
    <property type="match status" value="2"/>
</dbReference>
<dbReference type="PANTHER" id="PTHR14226:SF76">
    <property type="entry name" value="NTE FAMILY PROTEIN RSSA"/>
    <property type="match status" value="1"/>
</dbReference>
<gene>
    <name evidence="6" type="ORF">Q8A64_12195</name>
</gene>
<dbReference type="PANTHER" id="PTHR14226">
    <property type="entry name" value="NEUROPATHY TARGET ESTERASE/SWISS CHEESE D.MELANOGASTER"/>
    <property type="match status" value="1"/>
</dbReference>
<keyword evidence="2 4" id="KW-0442">Lipid degradation</keyword>
<dbReference type="RefSeq" id="WP_338437100.1">
    <property type="nucleotide sequence ID" value="NZ_JAUYVH010000007.1"/>
</dbReference>
<evidence type="ECO:0000313" key="6">
    <source>
        <dbReference type="EMBL" id="MDQ9171165.1"/>
    </source>
</evidence>
<feature type="short sequence motif" description="GXSXG" evidence="4">
    <location>
        <begin position="42"/>
        <end position="46"/>
    </location>
</feature>
<dbReference type="Pfam" id="PF01734">
    <property type="entry name" value="Patatin"/>
    <property type="match status" value="1"/>
</dbReference>
<keyword evidence="1 4" id="KW-0378">Hydrolase</keyword>
<comment type="caution">
    <text evidence="6">The sequence shown here is derived from an EMBL/GenBank/DDBJ whole genome shotgun (WGS) entry which is preliminary data.</text>
</comment>
<evidence type="ECO:0000256" key="4">
    <source>
        <dbReference type="PROSITE-ProRule" id="PRU01161"/>
    </source>
</evidence>
<comment type="caution">
    <text evidence="4">Lacks conserved residue(s) required for the propagation of feature annotation.</text>
</comment>
<dbReference type="SUPFAM" id="SSF52151">
    <property type="entry name" value="FabD/lysophospholipase-like"/>
    <property type="match status" value="1"/>
</dbReference>
<dbReference type="Proteomes" id="UP001225596">
    <property type="component" value="Unassembled WGS sequence"/>
</dbReference>
<dbReference type="InterPro" id="IPR002641">
    <property type="entry name" value="PNPLA_dom"/>
</dbReference>
<feature type="short sequence motif" description="DGA/G" evidence="4">
    <location>
        <begin position="158"/>
        <end position="160"/>
    </location>
</feature>
<evidence type="ECO:0000256" key="3">
    <source>
        <dbReference type="ARBA" id="ARBA00023098"/>
    </source>
</evidence>
<evidence type="ECO:0000256" key="2">
    <source>
        <dbReference type="ARBA" id="ARBA00022963"/>
    </source>
</evidence>